<gene>
    <name evidence="1" type="ORF">CI104_22770</name>
</gene>
<evidence type="ECO:0000313" key="1">
    <source>
        <dbReference type="EMBL" id="AST81710.1"/>
    </source>
</evidence>
<reference evidence="1" key="1">
    <citation type="submission" date="2017-08" db="EMBL/GenBank/DDBJ databases">
        <title>Real-time genomic and epidemiological investigation of a multi-institutional outbreak of KPC-producing Enterobacteriaceae reveals complex transmission dynamics and informs management responses.</title>
        <authorList>
            <person name="Kwong J.C."/>
            <person name="Lane C."/>
            <person name="Romanes F."/>
            <person name="Goncalves da Silva A."/>
            <person name="Easton M."/>
            <person name="Cronin K."/>
            <person name="Waters M.J."/>
            <person name="Tomita T."/>
            <person name="Stevens K."/>
            <person name="Schultz M.B."/>
            <person name="Baines S.L."/>
            <person name="Sherry N.L."/>
            <person name="Carter G."/>
            <person name="Mu A."/>
            <person name="Sait M."/>
            <person name="Ballard S.A."/>
            <person name="Seemann T."/>
            <person name="Stinear T.P."/>
            <person name="Howden B.P."/>
        </authorList>
    </citation>
    <scope>NUCLEOTIDE SEQUENCE</scope>
    <source>
        <strain evidence="1">AUSMDU00008141</strain>
    </source>
</reference>
<proteinExistence type="predicted"/>
<name>A0ACA8DBI1_9ENTR</name>
<protein>
    <submittedName>
        <fullName evidence="1">MrfF</fullName>
    </submittedName>
</protein>
<dbReference type="Proteomes" id="UP000215286">
    <property type="component" value="Chromosome"/>
</dbReference>
<evidence type="ECO:0000313" key="2">
    <source>
        <dbReference type="Proteomes" id="UP000215286"/>
    </source>
</evidence>
<accession>A0ACA8DBI1</accession>
<keyword evidence="2" id="KW-1185">Reference proteome</keyword>
<sequence>MNDNPCGKKTGLQRLLPAFFRIVGVLAFLCLTENAAGNTGNQYTLNINIDGTIVANGSCSFNQGSSVTVDFGEVKLKSTGSNTVALDGDYQRPLASTFTCTGDTAGLLQMKFTSSSGSYVTYNGTQVLGTDKGIVGIELLVNGTPQNMGVWFNVAPDAQPTLQAQLVQVSTTNSSNVVSGDTFTASGTLMLAFN</sequence>
<dbReference type="EMBL" id="CP022695">
    <property type="protein sequence ID" value="AST81710.1"/>
    <property type="molecule type" value="Genomic_DNA"/>
</dbReference>
<organism evidence="1 2">
    <name type="scientific">Citrobacter farmeri</name>
    <dbReference type="NCBI Taxonomy" id="67824"/>
    <lineage>
        <taxon>Bacteria</taxon>
        <taxon>Pseudomonadati</taxon>
        <taxon>Pseudomonadota</taxon>
        <taxon>Gammaproteobacteria</taxon>
        <taxon>Enterobacterales</taxon>
        <taxon>Enterobacteriaceae</taxon>
        <taxon>Citrobacter</taxon>
    </lineage>
</organism>